<comment type="caution">
    <text evidence="2">The sequence shown here is derived from an EMBL/GenBank/DDBJ whole genome shotgun (WGS) entry which is preliminary data.</text>
</comment>
<accession>A0ABW0X658</accession>
<keyword evidence="3" id="KW-1185">Reference proteome</keyword>
<evidence type="ECO:0000256" key="1">
    <source>
        <dbReference type="SAM" id="MobiDB-lite"/>
    </source>
</evidence>
<name>A0ABW0X658_9ACTN</name>
<dbReference type="PANTHER" id="PTHR19959:SF119">
    <property type="entry name" value="FUNGAL LIPASE-LIKE DOMAIN-CONTAINING PROTEIN"/>
    <property type="match status" value="1"/>
</dbReference>
<dbReference type="SUPFAM" id="SSF48452">
    <property type="entry name" value="TPR-like"/>
    <property type="match status" value="1"/>
</dbReference>
<dbReference type="InterPro" id="IPR011990">
    <property type="entry name" value="TPR-like_helical_dom_sf"/>
</dbReference>
<dbReference type="SMART" id="SM00028">
    <property type="entry name" value="TPR"/>
    <property type="match status" value="4"/>
</dbReference>
<organism evidence="2 3">
    <name type="scientific">Kitasatospora misakiensis</name>
    <dbReference type="NCBI Taxonomy" id="67330"/>
    <lineage>
        <taxon>Bacteria</taxon>
        <taxon>Bacillati</taxon>
        <taxon>Actinomycetota</taxon>
        <taxon>Actinomycetes</taxon>
        <taxon>Kitasatosporales</taxon>
        <taxon>Streptomycetaceae</taxon>
        <taxon>Kitasatospora</taxon>
    </lineage>
</organism>
<dbReference type="InterPro" id="IPR019734">
    <property type="entry name" value="TPR_rpt"/>
</dbReference>
<dbReference type="Proteomes" id="UP001595975">
    <property type="component" value="Unassembled WGS sequence"/>
</dbReference>
<proteinExistence type="predicted"/>
<dbReference type="Pfam" id="PF13424">
    <property type="entry name" value="TPR_12"/>
    <property type="match status" value="1"/>
</dbReference>
<evidence type="ECO:0000313" key="2">
    <source>
        <dbReference type="EMBL" id="MFC5663946.1"/>
    </source>
</evidence>
<feature type="region of interest" description="Disordered" evidence="1">
    <location>
        <begin position="1"/>
        <end position="21"/>
    </location>
</feature>
<protein>
    <submittedName>
        <fullName evidence="2">Tetratricopeptide repeat protein</fullName>
    </submittedName>
</protein>
<sequence>MSDETPRAGRRPQPDGPPDAAREAFELSGRLVLAGRYEEALAATGEAARLLRDGTASTPRPAATRPTDPGTAAVLAHVLVLRCEALAKLNRWDECLRTASEAVDRGRGQAVTAPFTAPLGATLLGLGTALWGLGRPQEALAATQESVDLHRQLAHADPAYRPQLANALNHLGVVLSRLGRHAEALDVTKESVALYRRLSSADPAAHAHGLAQAVNNLARRQAARNQRRRALRSAEEAVALYRRLALANPAVHRRDLAMALGNAARTHVGRAEALAAAAEAVAVLDELDRTEPGVHGALFADCLSLHAAALADLGRFREAAGVTTRAVAMMREQAALNPAARRGDLGVALAFHARVRAEAGIERAEALAAATEAVALLRGLAAEIPALYGPGLAEVLALEDRLRSAAP</sequence>
<dbReference type="EMBL" id="JBHSOF010000013">
    <property type="protein sequence ID" value="MFC5663946.1"/>
    <property type="molecule type" value="Genomic_DNA"/>
</dbReference>
<dbReference type="RefSeq" id="WP_380225650.1">
    <property type="nucleotide sequence ID" value="NZ_JBHSOF010000013.1"/>
</dbReference>
<gene>
    <name evidence="2" type="ORF">ACFP3U_13245</name>
</gene>
<dbReference type="PANTHER" id="PTHR19959">
    <property type="entry name" value="KINESIN LIGHT CHAIN"/>
    <property type="match status" value="1"/>
</dbReference>
<dbReference type="Gene3D" id="1.25.40.10">
    <property type="entry name" value="Tetratricopeptide repeat domain"/>
    <property type="match status" value="2"/>
</dbReference>
<reference evidence="3" key="1">
    <citation type="journal article" date="2019" name="Int. J. Syst. Evol. Microbiol.">
        <title>The Global Catalogue of Microorganisms (GCM) 10K type strain sequencing project: providing services to taxonomists for standard genome sequencing and annotation.</title>
        <authorList>
            <consortium name="The Broad Institute Genomics Platform"/>
            <consortium name="The Broad Institute Genome Sequencing Center for Infectious Disease"/>
            <person name="Wu L."/>
            <person name="Ma J."/>
        </authorList>
    </citation>
    <scope>NUCLEOTIDE SEQUENCE [LARGE SCALE GENOMIC DNA]</scope>
    <source>
        <strain evidence="3">CGMCC 4.1437</strain>
    </source>
</reference>
<evidence type="ECO:0000313" key="3">
    <source>
        <dbReference type="Proteomes" id="UP001595975"/>
    </source>
</evidence>